<gene>
    <name evidence="1" type="ORF">JKP88DRAFT_252567</name>
</gene>
<dbReference type="EMBL" id="JAFCMP010000041">
    <property type="protein sequence ID" value="KAG5190004.1"/>
    <property type="molecule type" value="Genomic_DNA"/>
</dbReference>
<proteinExistence type="predicted"/>
<evidence type="ECO:0000313" key="2">
    <source>
        <dbReference type="Proteomes" id="UP000664859"/>
    </source>
</evidence>
<reference evidence="1" key="1">
    <citation type="submission" date="2021-02" db="EMBL/GenBank/DDBJ databases">
        <title>First Annotated Genome of the Yellow-green Alga Tribonema minus.</title>
        <authorList>
            <person name="Mahan K.M."/>
        </authorList>
    </citation>
    <scope>NUCLEOTIDE SEQUENCE</scope>
    <source>
        <strain evidence="1">UTEX B ZZ1240</strain>
    </source>
</reference>
<organism evidence="1 2">
    <name type="scientific">Tribonema minus</name>
    <dbReference type="NCBI Taxonomy" id="303371"/>
    <lineage>
        <taxon>Eukaryota</taxon>
        <taxon>Sar</taxon>
        <taxon>Stramenopiles</taxon>
        <taxon>Ochrophyta</taxon>
        <taxon>PX clade</taxon>
        <taxon>Xanthophyceae</taxon>
        <taxon>Tribonematales</taxon>
        <taxon>Tribonemataceae</taxon>
        <taxon>Tribonema</taxon>
    </lineage>
</organism>
<accession>A0A835ZCS5</accession>
<name>A0A835ZCS5_9STRA</name>
<evidence type="ECO:0000313" key="1">
    <source>
        <dbReference type="EMBL" id="KAG5190004.1"/>
    </source>
</evidence>
<sequence length="101" mass="11364">MPDSILLKKVEVEIAEVLHKGNPDQYSQALEQFTVPEGTSLEDAISQYASAVNIAEAFTSENDLYRQMRPFFAVKFSRTLSKVNFNLWKTSRAVTPTHKAA</sequence>
<protein>
    <submittedName>
        <fullName evidence="1">Uncharacterized protein</fullName>
    </submittedName>
</protein>
<comment type="caution">
    <text evidence="1">The sequence shown here is derived from an EMBL/GenBank/DDBJ whole genome shotgun (WGS) entry which is preliminary data.</text>
</comment>
<dbReference type="Proteomes" id="UP000664859">
    <property type="component" value="Unassembled WGS sequence"/>
</dbReference>
<keyword evidence="2" id="KW-1185">Reference proteome</keyword>
<dbReference type="AlphaFoldDB" id="A0A835ZCS5"/>